<dbReference type="InterPro" id="IPR002491">
    <property type="entry name" value="ABC_transptr_periplasmic_BD"/>
</dbReference>
<name>A0A928UYK3_9SPHI</name>
<protein>
    <submittedName>
        <fullName evidence="3">Hemin ABC transporter substrate-binding protein</fullName>
    </submittedName>
</protein>
<keyword evidence="1" id="KW-0732">Signal</keyword>
<gene>
    <name evidence="3" type="ORF">C4F49_08735</name>
</gene>
<evidence type="ECO:0000259" key="2">
    <source>
        <dbReference type="PROSITE" id="PS50983"/>
    </source>
</evidence>
<keyword evidence="4" id="KW-1185">Reference proteome</keyword>
<accession>A0A928UYK3</accession>
<dbReference type="Proteomes" id="UP000616201">
    <property type="component" value="Unassembled WGS sequence"/>
</dbReference>
<dbReference type="PANTHER" id="PTHR30535">
    <property type="entry name" value="VITAMIN B12-BINDING PROTEIN"/>
    <property type="match status" value="1"/>
</dbReference>
<dbReference type="InterPro" id="IPR054828">
    <property type="entry name" value="Vit_B12_bind_prot"/>
</dbReference>
<evidence type="ECO:0000256" key="1">
    <source>
        <dbReference type="ARBA" id="ARBA00022729"/>
    </source>
</evidence>
<proteinExistence type="predicted"/>
<dbReference type="AlphaFoldDB" id="A0A928UYK3"/>
<dbReference type="InterPro" id="IPR050902">
    <property type="entry name" value="ABC_Transporter_SBP"/>
</dbReference>
<feature type="domain" description="Fe/B12 periplasmic-binding" evidence="2">
    <location>
        <begin position="24"/>
        <end position="275"/>
    </location>
</feature>
<dbReference type="Gene3D" id="3.40.50.1980">
    <property type="entry name" value="Nitrogenase molybdenum iron protein domain"/>
    <property type="match status" value="2"/>
</dbReference>
<reference evidence="3" key="1">
    <citation type="submission" date="2018-02" db="EMBL/GenBank/DDBJ databases">
        <authorList>
            <person name="Vasarhelyi B.M."/>
            <person name="Deshmukh S."/>
            <person name="Balint B."/>
            <person name="Kukolya J."/>
        </authorList>
    </citation>
    <scope>NUCLEOTIDE SEQUENCE</scope>
    <source>
        <strain evidence="3">KB22</strain>
    </source>
</reference>
<dbReference type="PROSITE" id="PS50983">
    <property type="entry name" value="FE_B12_PBP"/>
    <property type="match status" value="1"/>
</dbReference>
<dbReference type="EMBL" id="PRDK01000005">
    <property type="protein sequence ID" value="MBE8713765.1"/>
    <property type="molecule type" value="Genomic_DNA"/>
</dbReference>
<dbReference type="Pfam" id="PF01497">
    <property type="entry name" value="Peripla_BP_2"/>
    <property type="match status" value="1"/>
</dbReference>
<dbReference type="PANTHER" id="PTHR30535:SF4">
    <property type="entry name" value="HEMIN-BINDING PERIPLASMIC PROTEIN HMUT"/>
    <property type="match status" value="1"/>
</dbReference>
<evidence type="ECO:0000313" key="4">
    <source>
        <dbReference type="Proteomes" id="UP000616201"/>
    </source>
</evidence>
<dbReference type="NCBIfam" id="NF038402">
    <property type="entry name" value="TroA_like"/>
    <property type="match status" value="1"/>
</dbReference>
<dbReference type="SUPFAM" id="SSF53807">
    <property type="entry name" value="Helical backbone' metal receptor"/>
    <property type="match status" value="1"/>
</dbReference>
<evidence type="ECO:0000313" key="3">
    <source>
        <dbReference type="EMBL" id="MBE8713765.1"/>
    </source>
</evidence>
<organism evidence="3 4">
    <name type="scientific">Sphingobacterium hungaricum</name>
    <dbReference type="NCBI Taxonomy" id="2082723"/>
    <lineage>
        <taxon>Bacteria</taxon>
        <taxon>Pseudomonadati</taxon>
        <taxon>Bacteroidota</taxon>
        <taxon>Sphingobacteriia</taxon>
        <taxon>Sphingobacteriales</taxon>
        <taxon>Sphingobacteriaceae</taxon>
        <taxon>Sphingobacterium</taxon>
    </lineage>
</organism>
<sequence>MIALTNSCNQSAKKTEDATLDSARIVSINGTITEILADLGLEEKIVGVDVASTYPASIQTKPKIGHNKNISAEGVLALNPTLIIGTKADLKPETLEQFKQAGIQVLLFEQAYSVEGTKNLIKSVSDSVGLPSKGDSILVSLNSQLEKVASYASQTPKPKVLFIYARGTGTMMVGGTGTQVDAMISLAGGENVAKDIQDYKPLTAEALVAYNPDVLLLFDSGLSSLGNAEGLLEVQGVKETNAGKNKKIVQMDGQFLTGFSPRLAQAIEELHKKIH</sequence>
<comment type="caution">
    <text evidence="3">The sequence shown here is derived from an EMBL/GenBank/DDBJ whole genome shotgun (WGS) entry which is preliminary data.</text>
</comment>